<accession>U1PT56</accession>
<reference evidence="1 2" key="1">
    <citation type="journal article" date="2013" name="PLoS ONE">
        <title>Assembly-driven community genomics of a hypersaline microbial ecosystem.</title>
        <authorList>
            <person name="Podell S."/>
            <person name="Ugalde J.A."/>
            <person name="Narasingarao P."/>
            <person name="Banfield J.F."/>
            <person name="Heidelberg K.B."/>
            <person name="Allen E.E."/>
        </authorList>
    </citation>
    <scope>NUCLEOTIDE SEQUENCE [LARGE SCALE GENOMIC DNA]</scope>
    <source>
        <strain evidence="2">J07HQW2</strain>
    </source>
</reference>
<evidence type="ECO:0000313" key="2">
    <source>
        <dbReference type="Proteomes" id="UP000030710"/>
    </source>
</evidence>
<dbReference type="Proteomes" id="UP000030710">
    <property type="component" value="Unassembled WGS sequence"/>
</dbReference>
<dbReference type="HOGENOM" id="CLU_3379913_0_0_2"/>
<dbReference type="STRING" id="1238425.J07HQW2_03453"/>
<evidence type="ECO:0000313" key="1">
    <source>
        <dbReference type="EMBL" id="ERG96967.1"/>
    </source>
</evidence>
<sequence>MTILLADVLTTMPGPTRKTTRDDVIVAMQARRQ</sequence>
<dbReference type="AlphaFoldDB" id="U1PT56"/>
<organism evidence="1 2">
    <name type="scientific">Haloquadratum walsbyi J07HQW2</name>
    <dbReference type="NCBI Taxonomy" id="1238425"/>
    <lineage>
        <taxon>Archaea</taxon>
        <taxon>Methanobacteriati</taxon>
        <taxon>Methanobacteriota</taxon>
        <taxon>Stenosarchaea group</taxon>
        <taxon>Halobacteria</taxon>
        <taxon>Halobacteriales</taxon>
        <taxon>Haloferacaceae</taxon>
        <taxon>Haloquadratum</taxon>
    </lineage>
</organism>
<protein>
    <submittedName>
        <fullName evidence="1">Uncharacterized protein</fullName>
    </submittedName>
</protein>
<name>U1PT56_9EURY</name>
<proteinExistence type="predicted"/>
<dbReference type="EMBL" id="KE356561">
    <property type="protein sequence ID" value="ERG96967.1"/>
    <property type="molecule type" value="Genomic_DNA"/>
</dbReference>
<gene>
    <name evidence="1" type="ORF">J07HQW2_03453</name>
</gene>